<protein>
    <submittedName>
        <fullName evidence="10">EAL domain-containing protein</fullName>
    </submittedName>
</protein>
<feature type="transmembrane region" description="Helical" evidence="6">
    <location>
        <begin position="306"/>
        <end position="327"/>
    </location>
</feature>
<evidence type="ECO:0000259" key="9">
    <source>
        <dbReference type="PROSITE" id="PS50887"/>
    </source>
</evidence>
<dbReference type="InterPro" id="IPR006189">
    <property type="entry name" value="CHASE_dom"/>
</dbReference>
<dbReference type="PROSITE" id="PS50839">
    <property type="entry name" value="CHASE"/>
    <property type="match status" value="1"/>
</dbReference>
<proteinExistence type="predicted"/>
<accession>A0AAW3ZLV8</accession>
<dbReference type="SMART" id="SM00052">
    <property type="entry name" value="EAL"/>
    <property type="match status" value="1"/>
</dbReference>
<dbReference type="CDD" id="cd01949">
    <property type="entry name" value="GGDEF"/>
    <property type="match status" value="1"/>
</dbReference>
<comment type="caution">
    <text evidence="10">The sequence shown here is derived from an EMBL/GenBank/DDBJ whole genome shotgun (WGS) entry which is preliminary data.</text>
</comment>
<dbReference type="SMART" id="SM01079">
    <property type="entry name" value="CHASE"/>
    <property type="match status" value="1"/>
</dbReference>
<dbReference type="EMBL" id="JACYTR010000038">
    <property type="protein sequence ID" value="MBD8527041.1"/>
    <property type="molecule type" value="Genomic_DNA"/>
</dbReference>
<dbReference type="Gene3D" id="3.30.450.350">
    <property type="entry name" value="CHASE domain"/>
    <property type="match status" value="1"/>
</dbReference>
<dbReference type="Pfam" id="PF00563">
    <property type="entry name" value="EAL"/>
    <property type="match status" value="1"/>
</dbReference>
<dbReference type="InterPro" id="IPR052155">
    <property type="entry name" value="Biofilm_reg_signaling"/>
</dbReference>
<comment type="subcellular location">
    <subcellularLocation>
        <location evidence="2">Membrane</location>
    </subcellularLocation>
</comment>
<dbReference type="InterPro" id="IPR001633">
    <property type="entry name" value="EAL_dom"/>
</dbReference>
<reference evidence="10 11" key="1">
    <citation type="submission" date="2020-09" db="EMBL/GenBank/DDBJ databases">
        <title>Pseudoxanthomonas sp. CAU 1598 isolated from sand of Yaerae Beach.</title>
        <authorList>
            <person name="Kim W."/>
        </authorList>
    </citation>
    <scope>NUCLEOTIDE SEQUENCE [LARGE SCALE GENOMIC DNA]</scope>
    <source>
        <strain evidence="10 11">CAU 1598</strain>
    </source>
</reference>
<evidence type="ECO:0000313" key="11">
    <source>
        <dbReference type="Proteomes" id="UP000613768"/>
    </source>
</evidence>
<organism evidence="10 11">
    <name type="scientific">Pseudomarimonas arenosa</name>
    <dbReference type="NCBI Taxonomy" id="2774145"/>
    <lineage>
        <taxon>Bacteria</taxon>
        <taxon>Pseudomonadati</taxon>
        <taxon>Pseudomonadota</taxon>
        <taxon>Gammaproteobacteria</taxon>
        <taxon>Lysobacterales</taxon>
        <taxon>Lysobacteraceae</taxon>
        <taxon>Pseudomarimonas</taxon>
    </lineage>
</organism>
<dbReference type="CDD" id="cd01948">
    <property type="entry name" value="EAL"/>
    <property type="match status" value="1"/>
</dbReference>
<dbReference type="Pfam" id="PF00990">
    <property type="entry name" value="GGDEF"/>
    <property type="match status" value="1"/>
</dbReference>
<dbReference type="SMART" id="SM00267">
    <property type="entry name" value="GGDEF"/>
    <property type="match status" value="1"/>
</dbReference>
<keyword evidence="5 6" id="KW-0472">Membrane</keyword>
<keyword evidence="4 6" id="KW-1133">Transmembrane helix</keyword>
<feature type="domain" description="EAL" evidence="8">
    <location>
        <begin position="653"/>
        <end position="910"/>
    </location>
</feature>
<dbReference type="InterPro" id="IPR035919">
    <property type="entry name" value="EAL_sf"/>
</dbReference>
<gene>
    <name evidence="10" type="ORF">IFO71_14965</name>
</gene>
<keyword evidence="11" id="KW-1185">Reference proteome</keyword>
<evidence type="ECO:0000256" key="5">
    <source>
        <dbReference type="ARBA" id="ARBA00023136"/>
    </source>
</evidence>
<dbReference type="InterPro" id="IPR000160">
    <property type="entry name" value="GGDEF_dom"/>
</dbReference>
<dbReference type="Proteomes" id="UP000613768">
    <property type="component" value="Unassembled WGS sequence"/>
</dbReference>
<dbReference type="FunFam" id="3.30.70.270:FF:000001">
    <property type="entry name" value="Diguanylate cyclase domain protein"/>
    <property type="match status" value="1"/>
</dbReference>
<dbReference type="SUPFAM" id="SSF55073">
    <property type="entry name" value="Nucleotide cyclase"/>
    <property type="match status" value="1"/>
</dbReference>
<dbReference type="RefSeq" id="WP_192030461.1">
    <property type="nucleotide sequence ID" value="NZ_JACYTR010000038.1"/>
</dbReference>
<evidence type="ECO:0000256" key="2">
    <source>
        <dbReference type="ARBA" id="ARBA00004370"/>
    </source>
</evidence>
<evidence type="ECO:0000256" key="1">
    <source>
        <dbReference type="ARBA" id="ARBA00001946"/>
    </source>
</evidence>
<feature type="domain" description="CHASE" evidence="7">
    <location>
        <begin position="144"/>
        <end position="231"/>
    </location>
</feature>
<dbReference type="InterPro" id="IPR043128">
    <property type="entry name" value="Rev_trsase/Diguanyl_cyclase"/>
</dbReference>
<evidence type="ECO:0000259" key="8">
    <source>
        <dbReference type="PROSITE" id="PS50883"/>
    </source>
</evidence>
<evidence type="ECO:0000256" key="6">
    <source>
        <dbReference type="SAM" id="Phobius"/>
    </source>
</evidence>
<dbReference type="InterPro" id="IPR042240">
    <property type="entry name" value="CHASE_sf"/>
</dbReference>
<dbReference type="GO" id="GO:0003824">
    <property type="term" value="F:catalytic activity"/>
    <property type="evidence" value="ECO:0007669"/>
    <property type="project" value="UniProtKB-ARBA"/>
</dbReference>
<dbReference type="SUPFAM" id="SSF141868">
    <property type="entry name" value="EAL domain-like"/>
    <property type="match status" value="1"/>
</dbReference>
<comment type="cofactor">
    <cofactor evidence="1">
        <name>Mg(2+)</name>
        <dbReference type="ChEBI" id="CHEBI:18420"/>
    </cofactor>
</comment>
<evidence type="ECO:0000313" key="10">
    <source>
        <dbReference type="EMBL" id="MBD8527041.1"/>
    </source>
</evidence>
<dbReference type="PROSITE" id="PS50883">
    <property type="entry name" value="EAL"/>
    <property type="match status" value="1"/>
</dbReference>
<dbReference type="GO" id="GO:0016020">
    <property type="term" value="C:membrane"/>
    <property type="evidence" value="ECO:0007669"/>
    <property type="project" value="UniProtKB-SubCell"/>
</dbReference>
<dbReference type="PANTHER" id="PTHR44757">
    <property type="entry name" value="DIGUANYLATE CYCLASE DGCP"/>
    <property type="match status" value="1"/>
</dbReference>
<feature type="domain" description="GGDEF" evidence="9">
    <location>
        <begin position="508"/>
        <end position="642"/>
    </location>
</feature>
<dbReference type="AlphaFoldDB" id="A0AAW3ZLV8"/>
<dbReference type="Gene3D" id="3.30.70.270">
    <property type="match status" value="1"/>
</dbReference>
<dbReference type="Gene3D" id="3.30.450.20">
    <property type="entry name" value="PAS domain"/>
    <property type="match status" value="1"/>
</dbReference>
<dbReference type="GO" id="GO:0007165">
    <property type="term" value="P:signal transduction"/>
    <property type="evidence" value="ECO:0007669"/>
    <property type="project" value="UniProtKB-ARBA"/>
</dbReference>
<keyword evidence="3 6" id="KW-0812">Transmembrane</keyword>
<sequence>MSTPSPAASSAPTPRAAAVPGGLARAGWLRSPTLAAAAVLALSLAIMLSAAIPYREALLRDRLSFLPAAAGRVGLSVLSELKALGQAARSVQVGLENHPDMTQAEFDRLVDQLKVRQNFASVMAVAFARKQVDEFGRDHYYTELIAPEAGNERLRGLDVISQSNNLEALERALRSDEPTLSAPFRLVQYGQRDHLIDGIVMRLPVLGRNNGEMTTEHGSLAVSFQLSRLIDGATRQAGTELPFELQLWVADQAGQLSSVYSSAVAGVTAHGATDLGEFAQALTFGGAHWQLRLIPLPGAVDGVDRALIWFVGFGLLASFGFSAFVWAQVRTRRQSERLAERMFASAQQSEQRFKQLSELLPTATLMADEADGSIDYVNVAGRNLLRIGAENQSVVLHQLLPRGEPDLAALSASDMDLVDALNLDADEHRVTVRALDGRDFEASWRETRLLVGNKTMRLVVIEDITERTQLTTQLRYQATHDSVTGLFNRREFDRRLHQRVEHSAATGRIEALLYVDLDQFKLVNDTCGHLAGDQLLVDVAATLRRCVGADGWVARLGGDEFGIMMRAASVAEIRSAAERVRGAIEMMDFRWEERRYGLTASIGAVAIDGGRHVAPRELLAFADTACYLAKEAGRNRVVVHEENRSSALRRRAEMDWIPRIRQALAEDRLLLCYQELRPLRDEDKQRGAHFELLVRLRDEQGNIVPPGAFIPAAERFGVMPEIDRWVVSYALRHFSRLHPQGDDIGMCAINLSGATMSDESFPQFLLELLKSESVRPERLCFEITETAAVTHFDRACALIRSLQALGCKVALDDFGAGMSSFGYLKNLPIDYLKIDGSFIREIETDAMSQSIVRAVTEIGHRFKTRVVAEFVPGPSACDVLSDIGVDFAQGFAIHVPHEVVLDRAPESHRETTRPQ</sequence>
<dbReference type="InterPro" id="IPR029787">
    <property type="entry name" value="Nucleotide_cyclase"/>
</dbReference>
<name>A0AAW3ZLV8_9GAMM</name>
<dbReference type="Pfam" id="PF03924">
    <property type="entry name" value="CHASE"/>
    <property type="match status" value="1"/>
</dbReference>
<evidence type="ECO:0000256" key="3">
    <source>
        <dbReference type="ARBA" id="ARBA00022692"/>
    </source>
</evidence>
<evidence type="ECO:0000256" key="4">
    <source>
        <dbReference type="ARBA" id="ARBA00022989"/>
    </source>
</evidence>
<feature type="transmembrane region" description="Helical" evidence="6">
    <location>
        <begin position="34"/>
        <end position="54"/>
    </location>
</feature>
<dbReference type="PROSITE" id="PS50887">
    <property type="entry name" value="GGDEF"/>
    <property type="match status" value="1"/>
</dbReference>
<evidence type="ECO:0000259" key="7">
    <source>
        <dbReference type="PROSITE" id="PS50839"/>
    </source>
</evidence>
<dbReference type="PANTHER" id="PTHR44757:SF4">
    <property type="entry name" value="DIGUANYLATE CYCLASE DGCE-RELATED"/>
    <property type="match status" value="1"/>
</dbReference>
<dbReference type="Gene3D" id="3.20.20.450">
    <property type="entry name" value="EAL domain"/>
    <property type="match status" value="1"/>
</dbReference>
<dbReference type="NCBIfam" id="TIGR00254">
    <property type="entry name" value="GGDEF"/>
    <property type="match status" value="1"/>
</dbReference>